<keyword evidence="5 9" id="KW-0548">Nucleotidyltransferase</keyword>
<dbReference type="PRINTS" id="PR00870">
    <property type="entry name" value="DNAPOLXBETA"/>
</dbReference>
<dbReference type="GO" id="GO:0003677">
    <property type="term" value="F:DNA binding"/>
    <property type="evidence" value="ECO:0007669"/>
    <property type="project" value="UniProtKB-UniRule"/>
</dbReference>
<sequence length="268" mass="30733">IIETGHLSKLEEYQTNDEVKKMDMFTKIWGAGPAQAKKWIDQGYQTLDDLRAKAHLTHNQQVGLKYYDEFLQRIPRAEIQEIEHVVRETAELLRPGIILTTGGSYRRGQQTCGDCDMIITHPDGKSHENLLIPLVESLKKKAQQQSYITDDLVYTDRTDAEGTHIKYYGVFILPGEGRVHRRLDIIIVPYSEHGCALIYFTGSTLFNRSMRRLADDMNMHLSGHRLQAGVIRKGKKLVNEGVTLPTPTEESVFKYLNLPYRPPTERDH</sequence>
<comment type="similarity">
    <text evidence="2 9">Belongs to the DNA polymerase type-X family.</text>
</comment>
<dbReference type="Proteomes" id="UP000682733">
    <property type="component" value="Unassembled WGS sequence"/>
</dbReference>
<comment type="caution">
    <text evidence="11">The sequence shown here is derived from an EMBL/GenBank/DDBJ whole genome shotgun (WGS) entry which is preliminary data.</text>
</comment>
<dbReference type="Gene3D" id="3.30.210.10">
    <property type="entry name" value="DNA polymerase, thumb domain"/>
    <property type="match status" value="1"/>
</dbReference>
<dbReference type="InterPro" id="IPR018944">
    <property type="entry name" value="DNA_pol_lambd_fingers_domain"/>
</dbReference>
<dbReference type="SMART" id="SM00483">
    <property type="entry name" value="POLXc"/>
    <property type="match status" value="1"/>
</dbReference>
<dbReference type="PRINTS" id="PR00869">
    <property type="entry name" value="DNAPOLX"/>
</dbReference>
<dbReference type="GO" id="GO:0046872">
    <property type="term" value="F:metal ion binding"/>
    <property type="evidence" value="ECO:0007669"/>
    <property type="project" value="UniProtKB-UniRule"/>
</dbReference>
<dbReference type="InterPro" id="IPR043519">
    <property type="entry name" value="NT_sf"/>
</dbReference>
<comment type="subcellular location">
    <subcellularLocation>
        <location evidence="1 9">Nucleus</location>
    </subcellularLocation>
</comment>
<comment type="function">
    <text evidence="9">DNA polymerase that functions in several pathways of DNA repair. Involved in base excision repair (BER) responsible for repair of lesions that give rise to abasic (AP) sites in DNA. Also contributes to DNA double-strand break repair by non-homologous end joining and homologous recombination. Has both template-dependent and template-independent (terminal transferase) DNA polymerase activities. Has also a 5'-deoxyribose-5-phosphate lyase (dRP lyase) activity.</text>
</comment>
<protein>
    <recommendedName>
        <fullName evidence="9">DNA polymerase</fullName>
        <ecNumber evidence="9">2.7.7.7</ecNumber>
    </recommendedName>
</protein>
<feature type="non-terminal residue" evidence="11">
    <location>
        <position position="1"/>
    </location>
</feature>
<dbReference type="AlphaFoldDB" id="A0A8S2D9N0"/>
<dbReference type="InterPro" id="IPR022312">
    <property type="entry name" value="DNA_pol_X"/>
</dbReference>
<dbReference type="Proteomes" id="UP000677228">
    <property type="component" value="Unassembled WGS sequence"/>
</dbReference>
<dbReference type="Pfam" id="PF14792">
    <property type="entry name" value="DNA_pol_B_palm"/>
    <property type="match status" value="1"/>
</dbReference>
<evidence type="ECO:0000256" key="4">
    <source>
        <dbReference type="ARBA" id="ARBA00022679"/>
    </source>
</evidence>
<evidence type="ECO:0000256" key="2">
    <source>
        <dbReference type="ARBA" id="ARBA00008323"/>
    </source>
</evidence>
<dbReference type="Gene3D" id="3.30.460.10">
    <property type="entry name" value="Beta Polymerase, domain 2"/>
    <property type="match status" value="1"/>
</dbReference>
<dbReference type="GO" id="GO:0005634">
    <property type="term" value="C:nucleus"/>
    <property type="evidence" value="ECO:0007669"/>
    <property type="project" value="UniProtKB-SubCell"/>
</dbReference>
<accession>A0A8S2D9N0</accession>
<dbReference type="InterPro" id="IPR002008">
    <property type="entry name" value="DNA_pol_X_beta-like"/>
</dbReference>
<dbReference type="PANTHER" id="PTHR11276">
    <property type="entry name" value="DNA POLYMERASE TYPE-X FAMILY MEMBER"/>
    <property type="match status" value="1"/>
</dbReference>
<gene>
    <name evidence="11" type="ORF">OVA965_LOCUS8541</name>
    <name evidence="12" type="ORF">TMI583_LOCUS8537</name>
</gene>
<dbReference type="PANTHER" id="PTHR11276:SF28">
    <property type="entry name" value="DNA POLYMERASE LAMBDA"/>
    <property type="match status" value="1"/>
</dbReference>
<dbReference type="InterPro" id="IPR028207">
    <property type="entry name" value="DNA_pol_B_palm_palm"/>
</dbReference>
<dbReference type="EMBL" id="CAJNOK010002897">
    <property type="protein sequence ID" value="CAF0879408.1"/>
    <property type="molecule type" value="Genomic_DNA"/>
</dbReference>
<dbReference type="GO" id="GO:0003887">
    <property type="term" value="F:DNA-directed DNA polymerase activity"/>
    <property type="evidence" value="ECO:0007669"/>
    <property type="project" value="UniProtKB-UniRule"/>
</dbReference>
<reference evidence="11" key="1">
    <citation type="submission" date="2021-02" db="EMBL/GenBank/DDBJ databases">
        <authorList>
            <person name="Nowell W R."/>
        </authorList>
    </citation>
    <scope>NUCLEOTIDE SEQUENCE</scope>
</reference>
<proteinExistence type="inferred from homology"/>
<evidence type="ECO:0000256" key="7">
    <source>
        <dbReference type="ARBA" id="ARBA00022723"/>
    </source>
</evidence>
<name>A0A8S2D9N0_9BILA</name>
<keyword evidence="9" id="KW-0234">DNA repair</keyword>
<dbReference type="FunFam" id="1.10.150.20:FF:000010">
    <property type="entry name" value="DNA polymerase lambda"/>
    <property type="match status" value="1"/>
</dbReference>
<dbReference type="InterPro" id="IPR037160">
    <property type="entry name" value="DNA_Pol_thumb_sf"/>
</dbReference>
<evidence type="ECO:0000256" key="6">
    <source>
        <dbReference type="ARBA" id="ARBA00022705"/>
    </source>
</evidence>
<feature type="domain" description="DNA-directed DNA polymerase X" evidence="10">
    <location>
        <begin position="1"/>
        <end position="267"/>
    </location>
</feature>
<dbReference type="Pfam" id="PF10391">
    <property type="entry name" value="DNA_pol_lambd_f"/>
    <property type="match status" value="1"/>
</dbReference>
<evidence type="ECO:0000259" key="10">
    <source>
        <dbReference type="SMART" id="SM00483"/>
    </source>
</evidence>
<dbReference type="EC" id="2.7.7.7" evidence="9"/>
<dbReference type="SUPFAM" id="SSF81301">
    <property type="entry name" value="Nucleotidyltransferase"/>
    <property type="match status" value="1"/>
</dbReference>
<dbReference type="InterPro" id="IPR002054">
    <property type="entry name" value="DNA-dir_DNA_pol_X"/>
</dbReference>
<keyword evidence="4 9" id="KW-0808">Transferase</keyword>
<comment type="catalytic activity">
    <reaction evidence="9">
        <text>DNA(n) + a 2'-deoxyribonucleoside 5'-triphosphate = DNA(n+1) + diphosphate</text>
        <dbReference type="Rhea" id="RHEA:22508"/>
        <dbReference type="Rhea" id="RHEA-COMP:17339"/>
        <dbReference type="Rhea" id="RHEA-COMP:17340"/>
        <dbReference type="ChEBI" id="CHEBI:33019"/>
        <dbReference type="ChEBI" id="CHEBI:61560"/>
        <dbReference type="ChEBI" id="CHEBI:173112"/>
        <dbReference type="EC" id="2.7.7.7"/>
    </reaction>
</comment>
<dbReference type="CDD" id="cd00141">
    <property type="entry name" value="NT_POLXc"/>
    <property type="match status" value="1"/>
</dbReference>
<keyword evidence="6" id="KW-0235">DNA replication</keyword>
<dbReference type="InterPro" id="IPR029398">
    <property type="entry name" value="PolB_thumb"/>
</dbReference>
<dbReference type="EMBL" id="CAJOBA010002898">
    <property type="protein sequence ID" value="CAF3663281.1"/>
    <property type="molecule type" value="Genomic_DNA"/>
</dbReference>
<organism evidence="11 13">
    <name type="scientific">Didymodactylos carnosus</name>
    <dbReference type="NCBI Taxonomy" id="1234261"/>
    <lineage>
        <taxon>Eukaryota</taxon>
        <taxon>Metazoa</taxon>
        <taxon>Spiralia</taxon>
        <taxon>Gnathifera</taxon>
        <taxon>Rotifera</taxon>
        <taxon>Eurotatoria</taxon>
        <taxon>Bdelloidea</taxon>
        <taxon>Philodinida</taxon>
        <taxon>Philodinidae</taxon>
        <taxon>Didymodactylos</taxon>
    </lineage>
</organism>
<keyword evidence="7" id="KW-0479">Metal-binding</keyword>
<dbReference type="GO" id="GO:0006303">
    <property type="term" value="P:double-strand break repair via nonhomologous end joining"/>
    <property type="evidence" value="ECO:0007669"/>
    <property type="project" value="TreeGrafter"/>
</dbReference>
<keyword evidence="3" id="KW-0237">DNA synthesis</keyword>
<evidence type="ECO:0000256" key="5">
    <source>
        <dbReference type="ARBA" id="ARBA00022695"/>
    </source>
</evidence>
<dbReference type="FunFam" id="3.30.460.10:FF:000020">
    <property type="entry name" value="DNA polymerase lambda"/>
    <property type="match status" value="1"/>
</dbReference>
<evidence type="ECO:0000256" key="9">
    <source>
        <dbReference type="RuleBase" id="RU366014"/>
    </source>
</evidence>
<evidence type="ECO:0000313" key="11">
    <source>
        <dbReference type="EMBL" id="CAF0879408.1"/>
    </source>
</evidence>
<evidence type="ECO:0000313" key="12">
    <source>
        <dbReference type="EMBL" id="CAF3663281.1"/>
    </source>
</evidence>
<evidence type="ECO:0000256" key="1">
    <source>
        <dbReference type="ARBA" id="ARBA00004123"/>
    </source>
</evidence>
<dbReference type="Pfam" id="PF14791">
    <property type="entry name" value="DNA_pol_B_thumb"/>
    <property type="match status" value="1"/>
</dbReference>
<dbReference type="SUPFAM" id="SSF81585">
    <property type="entry name" value="PsbU/PolX domain-like"/>
    <property type="match status" value="1"/>
</dbReference>
<evidence type="ECO:0000313" key="13">
    <source>
        <dbReference type="Proteomes" id="UP000677228"/>
    </source>
</evidence>
<keyword evidence="9" id="KW-0227">DNA damage</keyword>
<keyword evidence="9" id="KW-0239">DNA-directed DNA polymerase</keyword>
<dbReference type="Gene3D" id="1.10.150.20">
    <property type="entry name" value="5' to 3' exonuclease, C-terminal subdomain"/>
    <property type="match status" value="1"/>
</dbReference>
<evidence type="ECO:0000256" key="8">
    <source>
        <dbReference type="ARBA" id="ARBA00023242"/>
    </source>
</evidence>
<evidence type="ECO:0000256" key="3">
    <source>
        <dbReference type="ARBA" id="ARBA00022634"/>
    </source>
</evidence>
<keyword evidence="8 9" id="KW-0539">Nucleus</keyword>